<dbReference type="EMBL" id="BLXT01002485">
    <property type="protein sequence ID" value="GFN95257.1"/>
    <property type="molecule type" value="Genomic_DNA"/>
</dbReference>
<sequence>MQRSSFSLIHVVIQITKQSFPSQDNSLLGLECSGVEPEDLDVGLKHSGVESEDLEVGLKHSGVESEDLEVGLKHSGVKPEDLEVGLKHSGVELRRSGLGWSTQVSGGRT</sequence>
<name>A0AAV3ZL88_9GAST</name>
<comment type="caution">
    <text evidence="1">The sequence shown here is derived from an EMBL/GenBank/DDBJ whole genome shotgun (WGS) entry which is preliminary data.</text>
</comment>
<gene>
    <name evidence="1" type="ORF">PoB_002176300</name>
</gene>
<reference evidence="1 2" key="1">
    <citation type="journal article" date="2021" name="Elife">
        <title>Chloroplast acquisition without the gene transfer in kleptoplastic sea slugs, Plakobranchus ocellatus.</title>
        <authorList>
            <person name="Maeda T."/>
            <person name="Takahashi S."/>
            <person name="Yoshida T."/>
            <person name="Shimamura S."/>
            <person name="Takaki Y."/>
            <person name="Nagai Y."/>
            <person name="Toyoda A."/>
            <person name="Suzuki Y."/>
            <person name="Arimoto A."/>
            <person name="Ishii H."/>
            <person name="Satoh N."/>
            <person name="Nishiyama T."/>
            <person name="Hasebe M."/>
            <person name="Maruyama T."/>
            <person name="Minagawa J."/>
            <person name="Obokata J."/>
            <person name="Shigenobu S."/>
        </authorList>
    </citation>
    <scope>NUCLEOTIDE SEQUENCE [LARGE SCALE GENOMIC DNA]</scope>
</reference>
<dbReference type="Proteomes" id="UP000735302">
    <property type="component" value="Unassembled WGS sequence"/>
</dbReference>
<keyword evidence="2" id="KW-1185">Reference proteome</keyword>
<evidence type="ECO:0000313" key="1">
    <source>
        <dbReference type="EMBL" id="GFN95257.1"/>
    </source>
</evidence>
<proteinExistence type="predicted"/>
<dbReference type="AlphaFoldDB" id="A0AAV3ZL88"/>
<protein>
    <submittedName>
        <fullName evidence="1">ABC transporter</fullName>
    </submittedName>
</protein>
<evidence type="ECO:0000313" key="2">
    <source>
        <dbReference type="Proteomes" id="UP000735302"/>
    </source>
</evidence>
<organism evidence="1 2">
    <name type="scientific">Plakobranchus ocellatus</name>
    <dbReference type="NCBI Taxonomy" id="259542"/>
    <lineage>
        <taxon>Eukaryota</taxon>
        <taxon>Metazoa</taxon>
        <taxon>Spiralia</taxon>
        <taxon>Lophotrochozoa</taxon>
        <taxon>Mollusca</taxon>
        <taxon>Gastropoda</taxon>
        <taxon>Heterobranchia</taxon>
        <taxon>Euthyneura</taxon>
        <taxon>Panpulmonata</taxon>
        <taxon>Sacoglossa</taxon>
        <taxon>Placobranchoidea</taxon>
        <taxon>Plakobranchidae</taxon>
        <taxon>Plakobranchus</taxon>
    </lineage>
</organism>
<accession>A0AAV3ZL88</accession>